<dbReference type="EMBL" id="LDEV01001118">
    <property type="protein sequence ID" value="KLJ12196.1"/>
    <property type="molecule type" value="Genomic_DNA"/>
</dbReference>
<evidence type="ECO:0000313" key="1">
    <source>
        <dbReference type="EMBL" id="KLJ12196.1"/>
    </source>
</evidence>
<comment type="caution">
    <text evidence="1">The sequence shown here is derived from an EMBL/GenBank/DDBJ whole genome shotgun (WGS) entry which is preliminary data.</text>
</comment>
<accession>A0A0H1BSS3</accession>
<dbReference type="Proteomes" id="UP000053573">
    <property type="component" value="Unassembled WGS sequence"/>
</dbReference>
<gene>
    <name evidence="1" type="ORF">EMPG_12746</name>
</gene>
<proteinExistence type="predicted"/>
<organism evidence="1 2">
    <name type="scientific">Blastomyces silverae</name>
    <dbReference type="NCBI Taxonomy" id="2060906"/>
    <lineage>
        <taxon>Eukaryota</taxon>
        <taxon>Fungi</taxon>
        <taxon>Dikarya</taxon>
        <taxon>Ascomycota</taxon>
        <taxon>Pezizomycotina</taxon>
        <taxon>Eurotiomycetes</taxon>
        <taxon>Eurotiomycetidae</taxon>
        <taxon>Onygenales</taxon>
        <taxon>Ajellomycetaceae</taxon>
        <taxon>Blastomyces</taxon>
    </lineage>
</organism>
<protein>
    <submittedName>
        <fullName evidence="1">Uncharacterized protein</fullName>
    </submittedName>
</protein>
<dbReference type="AlphaFoldDB" id="A0A0H1BSS3"/>
<evidence type="ECO:0000313" key="2">
    <source>
        <dbReference type="Proteomes" id="UP000053573"/>
    </source>
</evidence>
<sequence length="98" mass="10887">MILSRITSPRSRQLWPTKPLLSTWMAASHPCSSTRQVQLGCPRGAHLPCNGCIRRSSKRIYAIKRAMEATGGMCACRCIMVPPPSASWPAFSLAWPFR</sequence>
<reference evidence="2" key="1">
    <citation type="journal article" date="2015" name="PLoS Genet.">
        <title>The dynamic genome and transcriptome of the human fungal pathogen Blastomyces and close relative Emmonsia.</title>
        <authorList>
            <person name="Munoz J.F."/>
            <person name="Gauthier G.M."/>
            <person name="Desjardins C.A."/>
            <person name="Gallo J.E."/>
            <person name="Holder J."/>
            <person name="Sullivan T.D."/>
            <person name="Marty A.J."/>
            <person name="Carmen J.C."/>
            <person name="Chen Z."/>
            <person name="Ding L."/>
            <person name="Gujja S."/>
            <person name="Magrini V."/>
            <person name="Misas E."/>
            <person name="Mitreva M."/>
            <person name="Priest M."/>
            <person name="Saif S."/>
            <person name="Whiston E.A."/>
            <person name="Young S."/>
            <person name="Zeng Q."/>
            <person name="Goldman W.E."/>
            <person name="Mardis E.R."/>
            <person name="Taylor J.W."/>
            <person name="McEwen J.G."/>
            <person name="Clay O.K."/>
            <person name="Klein B.S."/>
            <person name="Cuomo C.A."/>
        </authorList>
    </citation>
    <scope>NUCLEOTIDE SEQUENCE [LARGE SCALE GENOMIC DNA]</scope>
    <source>
        <strain evidence="2">UAMH 139</strain>
    </source>
</reference>
<keyword evidence="2" id="KW-1185">Reference proteome</keyword>
<name>A0A0H1BSS3_9EURO</name>